<evidence type="ECO:0000313" key="3">
    <source>
        <dbReference type="Proteomes" id="UP001604277"/>
    </source>
</evidence>
<keyword evidence="3" id="KW-1185">Reference proteome</keyword>
<reference evidence="3" key="1">
    <citation type="submission" date="2024-07" db="EMBL/GenBank/DDBJ databases">
        <title>Two chromosome-level genome assemblies of Korean endemic species Abeliophyllum distichum and Forsythia ovata (Oleaceae).</title>
        <authorList>
            <person name="Jang H."/>
        </authorList>
    </citation>
    <scope>NUCLEOTIDE SEQUENCE [LARGE SCALE GENOMIC DNA]</scope>
</reference>
<comment type="caution">
    <text evidence="2">The sequence shown here is derived from an EMBL/GenBank/DDBJ whole genome shotgun (WGS) entry which is preliminary data.</text>
</comment>
<dbReference type="Pfam" id="PF01803">
    <property type="entry name" value="LIM_bind"/>
    <property type="match status" value="1"/>
</dbReference>
<evidence type="ECO:0000256" key="1">
    <source>
        <dbReference type="SAM" id="MobiDB-lite"/>
    </source>
</evidence>
<evidence type="ECO:0000313" key="2">
    <source>
        <dbReference type="EMBL" id="KAL2544013.1"/>
    </source>
</evidence>
<dbReference type="PANTHER" id="PTHR10378">
    <property type="entry name" value="LIM DOMAIN-BINDING PROTEIN"/>
    <property type="match status" value="1"/>
</dbReference>
<name>A0ABD1W528_9LAMI</name>
<gene>
    <name evidence="2" type="ORF">Fot_13246</name>
</gene>
<sequence>MALEAFLDRNSQLGIPGLLPINGSGGILESLSSNSSHEREGHLGSLLRMAQLDASLASNVLNSTARVNFSSLGPAIGANTSVANADLTFPSCAHLHRNGSTNMEPYISLSASSMSFSLNFPMNASSTEKTLSHLCQRNQQERKRKHLEQAAGSTDLSKSKSQTHQVSHPVNIKQEPDNLTQMLKKSRVDINQDDIQQQQIIKQFLLRQQLVQVQDYNSQLKELTQQHSPKNQLRQQILHSIPRLSGDHSQHPAQQMRPLLQDLGNQHVSFANLFDGDICSQRFMQYQYHLRNRPNGNNICYWRKFVSEYYAPGSKKRWCLSMYENIEQHALGVFSPKSMGTWCCDVCGSRSGKGLEATFEMFPRLFTIMFESGMVDEIFFLEMPRACRLSSGLMILEYGKAVQDCVYENFRVVREGKLRIVFRHDLKILSWEFCARHHDEFLPHRLVASQVNQLVFAAQKYHDNILDCSSDCSSDRVSPRDRQSTCNMFAAAGHELARNMELPLVNDLGFPKRFIRSLQIAEVVNSMKELISLSHDRKIGPIESLNNYSQGSRTNLTNEKQCMEQRLGAENLPTVDNRAIARQPCPGNHVSGLCTIDNRVLFGMGEESSALDNFHSQLLMQNSSNASDRTMRKDDSCKMNLPTQLACFGPQSSDSHQYNDSTQRSLLRVQSSEHGNIPQPGLIDKLLNDMVAAGRGKSVQAANGRLKNEGVSKSYQNISCSLLIGHMDKSETGNRPSFGKIRDAASPSAIISGSANITKATSDNNSPAVTRNITIKTEAYSPEFQLPEAFQSLPEGFSLFGDLN</sequence>
<dbReference type="InterPro" id="IPR029005">
    <property type="entry name" value="LIM-bd/SEUSS"/>
</dbReference>
<protein>
    <submittedName>
        <fullName evidence="2">Transcriptional regulator SLK2</fullName>
    </submittedName>
</protein>
<dbReference type="AlphaFoldDB" id="A0ABD1W528"/>
<feature type="region of interest" description="Disordered" evidence="1">
    <location>
        <begin position="138"/>
        <end position="169"/>
    </location>
</feature>
<accession>A0ABD1W528</accession>
<feature type="compositionally biased region" description="Polar residues" evidence="1">
    <location>
        <begin position="151"/>
        <end position="168"/>
    </location>
</feature>
<organism evidence="2 3">
    <name type="scientific">Forsythia ovata</name>
    <dbReference type="NCBI Taxonomy" id="205694"/>
    <lineage>
        <taxon>Eukaryota</taxon>
        <taxon>Viridiplantae</taxon>
        <taxon>Streptophyta</taxon>
        <taxon>Embryophyta</taxon>
        <taxon>Tracheophyta</taxon>
        <taxon>Spermatophyta</taxon>
        <taxon>Magnoliopsida</taxon>
        <taxon>eudicotyledons</taxon>
        <taxon>Gunneridae</taxon>
        <taxon>Pentapetalae</taxon>
        <taxon>asterids</taxon>
        <taxon>lamiids</taxon>
        <taxon>Lamiales</taxon>
        <taxon>Oleaceae</taxon>
        <taxon>Forsythieae</taxon>
        <taxon>Forsythia</taxon>
    </lineage>
</organism>
<dbReference type="EMBL" id="JBFOLJ010000004">
    <property type="protein sequence ID" value="KAL2544013.1"/>
    <property type="molecule type" value="Genomic_DNA"/>
</dbReference>
<proteinExistence type="predicted"/>
<dbReference type="Proteomes" id="UP001604277">
    <property type="component" value="Unassembled WGS sequence"/>
</dbReference>